<keyword evidence="2" id="KW-1185">Reference proteome</keyword>
<proteinExistence type="predicted"/>
<dbReference type="Proteomes" id="UP000216752">
    <property type="component" value="Chromosome"/>
</dbReference>
<evidence type="ECO:0000313" key="1">
    <source>
        <dbReference type="EMBL" id="XFO65851.1"/>
    </source>
</evidence>
<gene>
    <name evidence="1" type="ORF">SPSIL_019980</name>
</gene>
<reference evidence="1" key="1">
    <citation type="submission" date="2024-05" db="EMBL/GenBank/DDBJ databases">
        <title>Isolation and characterization of Sporomusa carbonis sp. nov., a carboxydotrophic hydrogenogen in the genus of Sporomusa isolated from a charcoal burning pile.</title>
        <authorList>
            <person name="Boeer T."/>
            <person name="Rosenbaum F."/>
            <person name="Eysell L."/>
            <person name="Mueller V."/>
            <person name="Daniel R."/>
            <person name="Poehlein A."/>
        </authorList>
    </citation>
    <scope>NUCLEOTIDE SEQUENCE [LARGE SCALE GENOMIC DNA]</scope>
    <source>
        <strain evidence="1">DSM 10669</strain>
    </source>
</reference>
<protein>
    <recommendedName>
        <fullName evidence="3">HTH merR-type domain-containing protein</fullName>
    </recommendedName>
</protein>
<dbReference type="RefSeq" id="WP_094604756.1">
    <property type="nucleotide sequence ID" value="NZ_CP155573.1"/>
</dbReference>
<sequence length="214" mass="25340">MSPEEIIQSLKNRGVSITRKTLLNYEKLFTLSEPKRGSEGRGKGRFTVYSDDVLEDAFVIYHMLNTKRTPIWQLNNMLKLTPYFLREPKKFYDLLRLEIPSNDSFAPVEECFVSTMRSAFFNHILLIITYRIMFRESIPITTNLHVNIVIRKQSKNQELIFCKHCLSDSIIEEHMHVNNIFYEEVDIEQPTGKIQFRMYDCFSQELFEINHSTI</sequence>
<evidence type="ECO:0000313" key="2">
    <source>
        <dbReference type="Proteomes" id="UP000216752"/>
    </source>
</evidence>
<dbReference type="EMBL" id="CP155573">
    <property type="protein sequence ID" value="XFO65851.1"/>
    <property type="molecule type" value="Genomic_DNA"/>
</dbReference>
<name>A0ABZ3IJM3_9FIRM</name>
<organism evidence="1 2">
    <name type="scientific">Sporomusa silvacetica DSM 10669</name>
    <dbReference type="NCBI Taxonomy" id="1123289"/>
    <lineage>
        <taxon>Bacteria</taxon>
        <taxon>Bacillati</taxon>
        <taxon>Bacillota</taxon>
        <taxon>Negativicutes</taxon>
        <taxon>Selenomonadales</taxon>
        <taxon>Sporomusaceae</taxon>
        <taxon>Sporomusa</taxon>
    </lineage>
</organism>
<accession>A0ABZ3IJM3</accession>
<evidence type="ECO:0008006" key="3">
    <source>
        <dbReference type="Google" id="ProtNLM"/>
    </source>
</evidence>